<feature type="domain" description="AB hydrolase-1" evidence="7">
    <location>
        <begin position="41"/>
        <end position="287"/>
    </location>
</feature>
<dbReference type="PRINTS" id="PR00111">
    <property type="entry name" value="ABHYDROLASE"/>
</dbReference>
<comment type="similarity">
    <text evidence="1 5">Belongs to the AB hydrolase superfamily.</text>
</comment>
<feature type="active site" evidence="6">
    <location>
        <position position="275"/>
    </location>
</feature>
<evidence type="ECO:0000256" key="4">
    <source>
        <dbReference type="ARBA" id="ARBA00049203"/>
    </source>
</evidence>
<reference evidence="8 9" key="1">
    <citation type="journal article" date="2015" name="Genome Biol.">
        <title>Comparative genomics of Steinernema reveals deeply conserved gene regulatory networks.</title>
        <authorList>
            <person name="Dillman A.R."/>
            <person name="Macchietto M."/>
            <person name="Porter C.F."/>
            <person name="Rogers A."/>
            <person name="Williams B."/>
            <person name="Antoshechkin I."/>
            <person name="Lee M.M."/>
            <person name="Goodwin Z."/>
            <person name="Lu X."/>
            <person name="Lewis E.E."/>
            <person name="Goodrich-Blair H."/>
            <person name="Stock S.P."/>
            <person name="Adams B.J."/>
            <person name="Sternberg P.W."/>
            <person name="Mortazavi A."/>
        </authorList>
    </citation>
    <scope>NUCLEOTIDE SEQUENCE [LARGE SCALE GENOMIC DNA]</scope>
    <source>
        <strain evidence="8 9">ALL</strain>
    </source>
</reference>
<dbReference type="Gene3D" id="3.40.50.1820">
    <property type="entry name" value="alpha/beta hydrolase"/>
    <property type="match status" value="1"/>
</dbReference>
<organism evidence="8 9">
    <name type="scientific">Steinernema carpocapsae</name>
    <name type="common">Entomopathogenic nematode</name>
    <dbReference type="NCBI Taxonomy" id="34508"/>
    <lineage>
        <taxon>Eukaryota</taxon>
        <taxon>Metazoa</taxon>
        <taxon>Ecdysozoa</taxon>
        <taxon>Nematoda</taxon>
        <taxon>Chromadorea</taxon>
        <taxon>Rhabditida</taxon>
        <taxon>Tylenchina</taxon>
        <taxon>Panagrolaimomorpha</taxon>
        <taxon>Strongyloidoidea</taxon>
        <taxon>Steinernematidae</taxon>
        <taxon>Steinernema</taxon>
    </lineage>
</organism>
<dbReference type="Proteomes" id="UP000298663">
    <property type="component" value="Unassembled WGS sequence"/>
</dbReference>
<dbReference type="InterPro" id="IPR029058">
    <property type="entry name" value="AB_hydrolase_fold"/>
</dbReference>
<proteinExistence type="inferred from homology"/>
<gene>
    <name evidence="8" type="ORF">L596_018079</name>
</gene>
<dbReference type="PANTHER" id="PTHR14189">
    <property type="entry name" value="PROTEIN PHOSPHATASE METHYLESTERASE-1 RELATED"/>
    <property type="match status" value="1"/>
</dbReference>
<dbReference type="Pfam" id="PF12697">
    <property type="entry name" value="Abhydrolase_6"/>
    <property type="match status" value="1"/>
</dbReference>
<feature type="active site" evidence="6">
    <location>
        <position position="150"/>
    </location>
</feature>
<comment type="function">
    <text evidence="5">Demethylates proteins that have been reversibly carboxymethylated.</text>
</comment>
<dbReference type="PIRSF" id="PIRSF022950">
    <property type="entry name" value="PPase_methylesterase_euk"/>
    <property type="match status" value="1"/>
</dbReference>
<comment type="catalytic activity">
    <reaction evidence="4">
        <text>[phosphatase 2A protein]-C-terminal L-leucine methyl ester + H2O = [phosphatase 2A protein]-C-terminal L-leucine + methanol + H(+)</text>
        <dbReference type="Rhea" id="RHEA:48548"/>
        <dbReference type="Rhea" id="RHEA-COMP:12134"/>
        <dbReference type="Rhea" id="RHEA-COMP:12135"/>
        <dbReference type="ChEBI" id="CHEBI:15377"/>
        <dbReference type="ChEBI" id="CHEBI:15378"/>
        <dbReference type="ChEBI" id="CHEBI:17790"/>
        <dbReference type="ChEBI" id="CHEBI:90516"/>
        <dbReference type="ChEBI" id="CHEBI:90517"/>
        <dbReference type="EC" id="3.1.1.89"/>
    </reaction>
</comment>
<comment type="caution">
    <text evidence="8">The sequence shown here is derived from an EMBL/GenBank/DDBJ whole genome shotgun (WGS) entry which is preliminary data.</text>
</comment>
<evidence type="ECO:0000259" key="7">
    <source>
        <dbReference type="Pfam" id="PF12697"/>
    </source>
</evidence>
<evidence type="ECO:0000256" key="5">
    <source>
        <dbReference type="PIRNR" id="PIRNR022950"/>
    </source>
</evidence>
<feature type="active site" evidence="6">
    <location>
        <position position="125"/>
    </location>
</feature>
<keyword evidence="3 5" id="KW-0378">Hydrolase</keyword>
<dbReference type="AlphaFoldDB" id="A0A4U5N3K8"/>
<dbReference type="PANTHER" id="PTHR14189:SF0">
    <property type="entry name" value="PROTEIN PHOSPHATASE METHYLESTERASE 1"/>
    <property type="match status" value="1"/>
</dbReference>
<dbReference type="OrthoDB" id="194865at2759"/>
<evidence type="ECO:0000256" key="2">
    <source>
        <dbReference type="ARBA" id="ARBA00022487"/>
    </source>
</evidence>
<evidence type="ECO:0000313" key="9">
    <source>
        <dbReference type="Proteomes" id="UP000298663"/>
    </source>
</evidence>
<evidence type="ECO:0000256" key="1">
    <source>
        <dbReference type="ARBA" id="ARBA00008645"/>
    </source>
</evidence>
<dbReference type="SUPFAM" id="SSF53474">
    <property type="entry name" value="alpha/beta-Hydrolases"/>
    <property type="match status" value="1"/>
</dbReference>
<protein>
    <recommendedName>
        <fullName evidence="5">Protein phosphatase methylesterase 1</fullName>
        <shortName evidence="5">PME-1</shortName>
        <ecNumber evidence="5">3.1.1.-</ecNumber>
    </recommendedName>
</protein>
<dbReference type="STRING" id="34508.A0A4U5N3K8"/>
<sequence>MGDPKYEPLPWEVFFTRKQEVAVGEDRFNVYLKGNSGPVFFLLHGAGYSGLTWCSFIEEMTADMQKEKYECQFVAPDLRGHGESKTTDDYNLSMDQLVEDVENIYNAIVERPDDPGRKCFLIGHSMGGALAVNVASRKAIKNMFAVTVIDVVEETAKEALSHMEEVLRRRPKSFASEHEAIRWAHEKRICADLRQARVSVPSQLHKIDGVLTWRIDLIQTKKFWKEWFDGMTKKFLECPATKTLILANTDRLDTALTRASMEGKYQQVIVPNSGHAVHEDNFKKVAAVHLDMWKRYQMIAGKNSAIKAALQRAAEEKAKKAAEGVAK</sequence>
<name>A0A4U5N3K8_STECR</name>
<keyword evidence="2 5" id="KW-0719">Serine esterase</keyword>
<reference evidence="8 9" key="2">
    <citation type="journal article" date="2019" name="G3 (Bethesda)">
        <title>Hybrid Assembly of the Genome of the Entomopathogenic Nematode Steinernema carpocapsae Identifies the X-Chromosome.</title>
        <authorList>
            <person name="Serra L."/>
            <person name="Macchietto M."/>
            <person name="Macias-Munoz A."/>
            <person name="McGill C.J."/>
            <person name="Rodriguez I.M."/>
            <person name="Rodriguez B."/>
            <person name="Murad R."/>
            <person name="Mortazavi A."/>
        </authorList>
    </citation>
    <scope>NUCLEOTIDE SEQUENCE [LARGE SCALE GENOMIC DNA]</scope>
    <source>
        <strain evidence="8 9">ALL</strain>
    </source>
</reference>
<dbReference type="InterPro" id="IPR016812">
    <property type="entry name" value="PPase_methylesterase_euk"/>
</dbReference>
<evidence type="ECO:0000256" key="6">
    <source>
        <dbReference type="PIRSR" id="PIRSR022950-1"/>
    </source>
</evidence>
<accession>A0A4U5N3K8</accession>
<dbReference type="GO" id="GO:0051723">
    <property type="term" value="F:protein methylesterase activity"/>
    <property type="evidence" value="ECO:0007669"/>
    <property type="project" value="UniProtKB-EC"/>
</dbReference>
<keyword evidence="9" id="KW-1185">Reference proteome</keyword>
<dbReference type="EC" id="3.1.1.-" evidence="5"/>
<dbReference type="InterPro" id="IPR000073">
    <property type="entry name" value="AB_hydrolase_1"/>
</dbReference>
<dbReference type="EMBL" id="AZBU02000005">
    <property type="protein sequence ID" value="TKR77029.1"/>
    <property type="molecule type" value="Genomic_DNA"/>
</dbReference>
<evidence type="ECO:0000256" key="3">
    <source>
        <dbReference type="ARBA" id="ARBA00022801"/>
    </source>
</evidence>
<evidence type="ECO:0000313" key="8">
    <source>
        <dbReference type="EMBL" id="TKR77029.1"/>
    </source>
</evidence>